<evidence type="ECO:0000313" key="2">
    <source>
        <dbReference type="EMBL" id="RRA99973.1"/>
    </source>
</evidence>
<feature type="transmembrane region" description="Helical" evidence="1">
    <location>
        <begin position="67"/>
        <end position="92"/>
    </location>
</feature>
<dbReference type="OrthoDB" id="951775at2"/>
<dbReference type="AlphaFoldDB" id="A0A3P1BH94"/>
<dbReference type="EMBL" id="RQJO01000011">
    <property type="protein sequence ID" value="RRA99973.1"/>
    <property type="molecule type" value="Genomic_DNA"/>
</dbReference>
<dbReference type="Proteomes" id="UP000271925">
    <property type="component" value="Unassembled WGS sequence"/>
</dbReference>
<reference evidence="2 3" key="1">
    <citation type="submission" date="2018-11" db="EMBL/GenBank/DDBJ databases">
        <authorList>
            <person name="Zhou Z."/>
            <person name="Wang G."/>
        </authorList>
    </citation>
    <scope>NUCLEOTIDE SEQUENCE [LARGE SCALE GENOMIC DNA]</scope>
    <source>
        <strain evidence="2 3">KCTC52004</strain>
    </source>
</reference>
<evidence type="ECO:0000256" key="1">
    <source>
        <dbReference type="SAM" id="Phobius"/>
    </source>
</evidence>
<keyword evidence="1" id="KW-1133">Transmembrane helix</keyword>
<organism evidence="2 3">
    <name type="scientific">Larkinella rosea</name>
    <dbReference type="NCBI Taxonomy" id="2025312"/>
    <lineage>
        <taxon>Bacteria</taxon>
        <taxon>Pseudomonadati</taxon>
        <taxon>Bacteroidota</taxon>
        <taxon>Cytophagia</taxon>
        <taxon>Cytophagales</taxon>
        <taxon>Spirosomataceae</taxon>
        <taxon>Larkinella</taxon>
    </lineage>
</organism>
<keyword evidence="1" id="KW-0472">Membrane</keyword>
<comment type="caution">
    <text evidence="2">The sequence shown here is derived from an EMBL/GenBank/DDBJ whole genome shotgun (WGS) entry which is preliminary data.</text>
</comment>
<proteinExistence type="predicted"/>
<dbReference type="RefSeq" id="WP_124878006.1">
    <property type="nucleotide sequence ID" value="NZ_RQJO01000011.1"/>
</dbReference>
<gene>
    <name evidence="2" type="ORF">EHT25_25430</name>
</gene>
<protein>
    <submittedName>
        <fullName evidence="2">Uncharacterized protein</fullName>
    </submittedName>
</protein>
<evidence type="ECO:0000313" key="3">
    <source>
        <dbReference type="Proteomes" id="UP000271925"/>
    </source>
</evidence>
<accession>A0A3P1BH94</accession>
<feature type="transmembrane region" description="Helical" evidence="1">
    <location>
        <begin position="133"/>
        <end position="152"/>
    </location>
</feature>
<sequence length="156" mass="17021">MKNEQVINRRIPSVLLLFWALYLSLVLVSNTADALKALGILSSDAVFVSGNFDLIQKVVSIYHSPGWLAGLLYAGVLGWQTAGSILLWQAFVADMRQKPGHKTAAVRALTALIGLWAAFLLSDEFFLAYEMPGLSNTHFNLLIASIATAIAVRMDN</sequence>
<name>A0A3P1BH94_9BACT</name>
<feature type="transmembrane region" description="Helical" evidence="1">
    <location>
        <begin position="104"/>
        <end position="121"/>
    </location>
</feature>
<keyword evidence="1" id="KW-0812">Transmembrane</keyword>
<keyword evidence="3" id="KW-1185">Reference proteome</keyword>